<feature type="transmembrane region" description="Helical" evidence="5">
    <location>
        <begin position="169"/>
        <end position="187"/>
    </location>
</feature>
<dbReference type="CDD" id="cd07042">
    <property type="entry name" value="STAS_SulP_like_sulfate_transporter"/>
    <property type="match status" value="1"/>
</dbReference>
<dbReference type="EnsemblMetazoa" id="AAEL012036-RB">
    <property type="protein sequence ID" value="AAEL012036-PB"/>
    <property type="gene ID" value="AAEL012036"/>
</dbReference>
<feature type="transmembrane region" description="Helical" evidence="5">
    <location>
        <begin position="255"/>
        <end position="276"/>
    </location>
</feature>
<dbReference type="Proteomes" id="UP000008820">
    <property type="component" value="Chromosome 1"/>
</dbReference>
<protein>
    <submittedName>
        <fullName evidence="6">Uncharacterized protein</fullName>
    </submittedName>
</protein>
<dbReference type="InterPro" id="IPR002645">
    <property type="entry name" value="STAS_dom"/>
</dbReference>
<keyword evidence="3 5" id="KW-1133">Transmembrane helix</keyword>
<organism evidence="6 7">
    <name type="scientific">Aedes aegypti</name>
    <name type="common">Yellowfever mosquito</name>
    <name type="synonym">Culex aegypti</name>
    <dbReference type="NCBI Taxonomy" id="7159"/>
    <lineage>
        <taxon>Eukaryota</taxon>
        <taxon>Metazoa</taxon>
        <taxon>Ecdysozoa</taxon>
        <taxon>Arthropoda</taxon>
        <taxon>Hexapoda</taxon>
        <taxon>Insecta</taxon>
        <taxon>Pterygota</taxon>
        <taxon>Neoptera</taxon>
        <taxon>Endopterygota</taxon>
        <taxon>Diptera</taxon>
        <taxon>Nematocera</taxon>
        <taxon>Culicoidea</taxon>
        <taxon>Culicidae</taxon>
        <taxon>Culicinae</taxon>
        <taxon>Aedini</taxon>
        <taxon>Aedes</taxon>
        <taxon>Stegomyia</taxon>
    </lineage>
</organism>
<evidence type="ECO:0000256" key="3">
    <source>
        <dbReference type="ARBA" id="ARBA00022989"/>
    </source>
</evidence>
<feature type="transmembrane region" description="Helical" evidence="5">
    <location>
        <begin position="225"/>
        <end position="243"/>
    </location>
</feature>
<proteinExistence type="predicted"/>
<reference evidence="6" key="2">
    <citation type="submission" date="2020-05" db="UniProtKB">
        <authorList>
            <consortium name="EnsemblMetazoa"/>
        </authorList>
    </citation>
    <scope>IDENTIFICATION</scope>
    <source>
        <strain evidence="6">LVP_AGWG</strain>
    </source>
</reference>
<evidence type="ECO:0000256" key="2">
    <source>
        <dbReference type="ARBA" id="ARBA00022692"/>
    </source>
</evidence>
<feature type="transmembrane region" description="Helical" evidence="5">
    <location>
        <begin position="447"/>
        <end position="480"/>
    </location>
</feature>
<feature type="transmembrane region" description="Helical" evidence="5">
    <location>
        <begin position="144"/>
        <end position="163"/>
    </location>
</feature>
<evidence type="ECO:0000256" key="1">
    <source>
        <dbReference type="ARBA" id="ARBA00004141"/>
    </source>
</evidence>
<dbReference type="InterPro" id="IPR011547">
    <property type="entry name" value="SLC26A/SulP_dom"/>
</dbReference>
<dbReference type="GO" id="GO:0016020">
    <property type="term" value="C:membrane"/>
    <property type="evidence" value="ECO:0007669"/>
    <property type="project" value="UniProtKB-SubCell"/>
</dbReference>
<dbReference type="InterPro" id="IPR036513">
    <property type="entry name" value="STAS_dom_sf"/>
</dbReference>
<dbReference type="InParanoid" id="A0A6I8TN40"/>
<name>A0A6I8TN40_AEDAE</name>
<evidence type="ECO:0000256" key="5">
    <source>
        <dbReference type="SAM" id="Phobius"/>
    </source>
</evidence>
<dbReference type="NCBIfam" id="TIGR00815">
    <property type="entry name" value="sulP"/>
    <property type="match status" value="1"/>
</dbReference>
<gene>
    <name evidence="6" type="primary">5575728</name>
</gene>
<dbReference type="InterPro" id="IPR001902">
    <property type="entry name" value="SLC26A/SulP_fam"/>
</dbReference>
<accession>A0A6I8TN40</accession>
<keyword evidence="7" id="KW-1185">Reference proteome</keyword>
<feature type="transmembrane region" description="Helical" evidence="5">
    <location>
        <begin position="390"/>
        <end position="412"/>
    </location>
</feature>
<feature type="transmembrane region" description="Helical" evidence="5">
    <location>
        <begin position="315"/>
        <end position="335"/>
    </location>
</feature>
<sequence>MTKEVIITDRELYPSHQIPDDSDLDYREQFPDIRPLLQRQLRGIWTRENALRRFPFLVWGPQYNLKKFLSDAIAGITVGLTSIPQSIAYAVVANLEPQYGLYSNFMGSFVYAFFGSVKEITIAPTAIMALMVQHIVLELGPAGAILSSFLSGCIALLLGLLNFGFVVQFISMPVITGFITAAALTIMTSQMKSLMGISSSGKSSGFIDSWINVVENAGQTKLWDALLGIISLTILVFLTLIKGRGSGRWRTATKYLCLLRNALIVISGGTIAYAFASNGQYPFRLTGEVASGFPPVEPPPFSTTFNGAFYDFPHMLRILGSSIITIPLISILEVVSIGKAFSKGNPVDATQEMIALGLCNVAGSFTASIPTTASFARTAINSSSGVKTTFGGVFTGLLVLAALGLLTEYFYFIPKATLAAVIIAAMVFMIEYRAVAEMWRIKRIDIIPFLVTVIACLFMGLEYGILIGISVNLCFLLYLISRPRIEHRVVKTNHTNVLVLRPTNDLAFSSAEYFREKILNMASKQEAELVVIDGEMIKYIDSTVVKNISSTVDELRLQGRQVLLWRWNREVQCSLYRYKKDQFLPLFRSEENVEEVITRWKGTNIIEGCV</sequence>
<dbReference type="Pfam" id="PF01740">
    <property type="entry name" value="STAS"/>
    <property type="match status" value="1"/>
</dbReference>
<dbReference type="Pfam" id="PF00916">
    <property type="entry name" value="Sulfate_transp"/>
    <property type="match status" value="1"/>
</dbReference>
<keyword evidence="4 5" id="KW-0472">Membrane</keyword>
<dbReference type="SUPFAM" id="SSF52091">
    <property type="entry name" value="SpoIIaa-like"/>
    <property type="match status" value="1"/>
</dbReference>
<keyword evidence="2 5" id="KW-0812">Transmembrane</keyword>
<dbReference type="PANTHER" id="PTHR11814">
    <property type="entry name" value="SULFATE TRANSPORTER"/>
    <property type="match status" value="1"/>
</dbReference>
<evidence type="ECO:0000313" key="7">
    <source>
        <dbReference type="Proteomes" id="UP000008820"/>
    </source>
</evidence>
<feature type="transmembrane region" description="Helical" evidence="5">
    <location>
        <begin position="111"/>
        <end position="132"/>
    </location>
</feature>
<dbReference type="OrthoDB" id="288203at2759"/>
<evidence type="ECO:0000313" key="6">
    <source>
        <dbReference type="EnsemblMetazoa" id="AAEL012036-PB"/>
    </source>
</evidence>
<feature type="transmembrane region" description="Helical" evidence="5">
    <location>
        <begin position="418"/>
        <end position="435"/>
    </location>
</feature>
<dbReference type="PROSITE" id="PS50801">
    <property type="entry name" value="STAS"/>
    <property type="match status" value="1"/>
</dbReference>
<dbReference type="GO" id="GO:0055085">
    <property type="term" value="P:transmembrane transport"/>
    <property type="evidence" value="ECO:0007669"/>
    <property type="project" value="InterPro"/>
</dbReference>
<comment type="subcellular location">
    <subcellularLocation>
        <location evidence="1">Membrane</location>
        <topology evidence="1">Multi-pass membrane protein</topology>
    </subcellularLocation>
</comment>
<dbReference type="Gene3D" id="3.30.750.24">
    <property type="entry name" value="STAS domain"/>
    <property type="match status" value="1"/>
</dbReference>
<dbReference type="AlphaFoldDB" id="A0A6I8TN40"/>
<reference evidence="6 7" key="1">
    <citation type="submission" date="2017-06" db="EMBL/GenBank/DDBJ databases">
        <title>Aedes aegypti genome working group (AGWG) sequencing and assembly.</title>
        <authorList>
            <consortium name="Aedes aegypti Genome Working Group (AGWG)"/>
            <person name="Matthews B.J."/>
        </authorList>
    </citation>
    <scope>NUCLEOTIDE SEQUENCE [LARGE SCALE GENOMIC DNA]</scope>
    <source>
        <strain evidence="6 7">LVP_AGWG</strain>
    </source>
</reference>
<evidence type="ECO:0000256" key="4">
    <source>
        <dbReference type="ARBA" id="ARBA00023136"/>
    </source>
</evidence>